<dbReference type="RefSeq" id="WP_165915465.1">
    <property type="nucleotide sequence ID" value="NZ_SMDF01000057.1"/>
</dbReference>
<evidence type="ECO:0008006" key="3">
    <source>
        <dbReference type="Google" id="ProtNLM"/>
    </source>
</evidence>
<sequence>MKKTLFYLLGIITAFTLILGNTNTSKETQISAEKNIVQYSHGNTGG</sequence>
<accession>A0A4R4ATN7</accession>
<evidence type="ECO:0000313" key="1">
    <source>
        <dbReference type="EMBL" id="TCW43224.1"/>
    </source>
</evidence>
<dbReference type="EMBL" id="SMDG01000056">
    <property type="protein sequence ID" value="TCW43224.1"/>
    <property type="molecule type" value="Genomic_DNA"/>
</dbReference>
<name>A0A4R4ATN7_BACTU</name>
<dbReference type="AlphaFoldDB" id="A0A4R4ATN7"/>
<gene>
    <name evidence="1" type="ORF">EC910_1567</name>
</gene>
<dbReference type="Proteomes" id="UP000295285">
    <property type="component" value="Unassembled WGS sequence"/>
</dbReference>
<proteinExistence type="predicted"/>
<reference evidence="1 2" key="1">
    <citation type="submission" date="2019-03" db="EMBL/GenBank/DDBJ databases">
        <title>Above-ground endophytic microbial communities from plants in different locations in the United States.</title>
        <authorList>
            <person name="Frank C."/>
        </authorList>
    </citation>
    <scope>NUCLEOTIDE SEQUENCE [LARGE SCALE GENOMIC DNA]</scope>
    <source>
        <strain evidence="1 2">LP_2_YM</strain>
    </source>
</reference>
<comment type="caution">
    <text evidence="1">The sequence shown here is derived from an EMBL/GenBank/DDBJ whole genome shotgun (WGS) entry which is preliminary data.</text>
</comment>
<evidence type="ECO:0000313" key="2">
    <source>
        <dbReference type="Proteomes" id="UP000295285"/>
    </source>
</evidence>
<organism evidence="1 2">
    <name type="scientific">Bacillus thuringiensis</name>
    <dbReference type="NCBI Taxonomy" id="1428"/>
    <lineage>
        <taxon>Bacteria</taxon>
        <taxon>Bacillati</taxon>
        <taxon>Bacillota</taxon>
        <taxon>Bacilli</taxon>
        <taxon>Bacillales</taxon>
        <taxon>Bacillaceae</taxon>
        <taxon>Bacillus</taxon>
        <taxon>Bacillus cereus group</taxon>
    </lineage>
</organism>
<protein>
    <recommendedName>
        <fullName evidence="3">Phr family secreted Rap phosphatase inhibitor</fullName>
    </recommendedName>
</protein>